<dbReference type="Pfam" id="PF07944">
    <property type="entry name" value="Beta-AFase-like_GH127_cat"/>
    <property type="match status" value="1"/>
</dbReference>
<comment type="caution">
    <text evidence="2">The sequence shown here is derived from an EMBL/GenBank/DDBJ whole genome shotgun (WGS) entry which is preliminary data.</text>
</comment>
<dbReference type="InterPro" id="IPR012878">
    <property type="entry name" value="Beta-AFase-like_GH127_cat"/>
</dbReference>
<dbReference type="GO" id="GO:0016787">
    <property type="term" value="F:hydrolase activity"/>
    <property type="evidence" value="ECO:0007669"/>
    <property type="project" value="UniProtKB-KW"/>
</dbReference>
<dbReference type="SUPFAM" id="SSF48208">
    <property type="entry name" value="Six-hairpin glycosidases"/>
    <property type="match status" value="1"/>
</dbReference>
<evidence type="ECO:0000313" key="2">
    <source>
        <dbReference type="EMBL" id="MDN5204206.1"/>
    </source>
</evidence>
<protein>
    <submittedName>
        <fullName evidence="2">Glycoside hydrolase family 127 protein</fullName>
    </submittedName>
</protein>
<gene>
    <name evidence="2" type="ORF">QQ008_22630</name>
</gene>
<name>A0ABT8KTY4_9BACT</name>
<accession>A0ABT8KTY4</accession>
<dbReference type="InterPro" id="IPR008928">
    <property type="entry name" value="6-hairpin_glycosidase_sf"/>
</dbReference>
<sequence>MIKKLSFRKGHLFAIANCISIMFLISCGLEEEQRDGLYHDQKASTIEIGNDKIKAVFTKDEDGVVQVFYAKAGLEWKEVAASFVPQGEFPKEAVQLFNTSLDSKHRFLVNALVSDFELVENEQGKAVKLMGEAGDVPVTQIVSLQEDQNYFHFDVSLMLKETSPKLDYALSTFTFNLDKIPTFIHTPALKFDNEDSKQNRFKILPGKDQVIGDRAYHAPAVILQDKELFTALVPDLNSINTNQIQSPDARKTIDIGRNRFSVPFDQDKYTMPTGLDLNVMSGLTTKPVITFGYMDNIITHHIRYQRVNDTSMIRTLEVPEIKYAFDLFVGAETPGNQGFQQIVKHQWQQYGKPVFDNQRHLAMPFDEYFRIIDSITFNPITYENINIDLPLKGYRNTGSWLEWEENGLKMGGYRSAIEWWNDALHNSVFWNNAREAQGFWYWGQRLNRPDLKEKARRIINWCLSAPQNEKGLFPTLYYANDKKWVTAFTDPVNGENKFFLRESDTYNVYTMSKTAAHLLDYYQRCEKDERIVDYFRPYGDWLLDQIDSRGAVPSYIDQRNMAAMDILTYSAHPAASMWFLAELYNATKNDKYLQGAEEIAIYMEKEILPEQKWVDMEQFFSCGNRPLHFQRDRWQHQIARGTLSTFWGIEGFAALYRATDKEVYLEMGESCIDYVSFYQCSWDPHYIYTAFPFGGFSVDNADNGTYMDARQAEMVRPYIWYGKQLGRQDLLERAVAAARSSVVLMNHPRHKSNDIYRHTNIYPYGLGPENIDHEAHPQSAMRTHPSWGEGSGVFTGLAEACRGLGGVYLDFENHLFVGVDGIRVISAKIEGKMIDVKLENRLGKLTQPWKKSYEVELRINGLKDALYRLNINGKNLGELSERTLDSFRVSVNTDGSFTFKKI</sequence>
<reference evidence="2" key="1">
    <citation type="submission" date="2023-06" db="EMBL/GenBank/DDBJ databases">
        <title>Genomic of Parafulvivirga corallium.</title>
        <authorList>
            <person name="Wang G."/>
        </authorList>
    </citation>
    <scope>NUCLEOTIDE SEQUENCE</scope>
    <source>
        <strain evidence="2">BMA10</strain>
    </source>
</reference>
<dbReference type="Proteomes" id="UP001172082">
    <property type="component" value="Unassembled WGS sequence"/>
</dbReference>
<proteinExistence type="predicted"/>
<dbReference type="EMBL" id="JAUJEA010000010">
    <property type="protein sequence ID" value="MDN5204206.1"/>
    <property type="molecule type" value="Genomic_DNA"/>
</dbReference>
<organism evidence="2 3">
    <name type="scientific">Splendidivirga corallicola</name>
    <dbReference type="NCBI Taxonomy" id="3051826"/>
    <lineage>
        <taxon>Bacteria</taxon>
        <taxon>Pseudomonadati</taxon>
        <taxon>Bacteroidota</taxon>
        <taxon>Cytophagia</taxon>
        <taxon>Cytophagales</taxon>
        <taxon>Splendidivirgaceae</taxon>
        <taxon>Splendidivirga</taxon>
    </lineage>
</organism>
<evidence type="ECO:0000313" key="3">
    <source>
        <dbReference type="Proteomes" id="UP001172082"/>
    </source>
</evidence>
<dbReference type="RefSeq" id="WP_346754230.1">
    <property type="nucleotide sequence ID" value="NZ_JAUJEA010000010.1"/>
</dbReference>
<keyword evidence="3" id="KW-1185">Reference proteome</keyword>
<feature type="domain" description="Non-reducing end beta-L-arabinofuranosidase-like GH127 catalytic" evidence="1">
    <location>
        <begin position="445"/>
        <end position="599"/>
    </location>
</feature>
<keyword evidence="2" id="KW-0378">Hydrolase</keyword>
<evidence type="ECO:0000259" key="1">
    <source>
        <dbReference type="Pfam" id="PF07944"/>
    </source>
</evidence>
<dbReference type="PROSITE" id="PS51257">
    <property type="entry name" value="PROKAR_LIPOPROTEIN"/>
    <property type="match status" value="1"/>
</dbReference>